<comment type="function">
    <text evidence="2">Acts as a co-chaperone for HSP90.</text>
</comment>
<organism evidence="4 5">
    <name type="scientific">Brassica campestris</name>
    <name type="common">Field mustard</name>
    <dbReference type="NCBI Taxonomy" id="3711"/>
    <lineage>
        <taxon>Eukaryota</taxon>
        <taxon>Viridiplantae</taxon>
        <taxon>Streptophyta</taxon>
        <taxon>Embryophyta</taxon>
        <taxon>Tracheophyta</taxon>
        <taxon>Spermatophyta</taxon>
        <taxon>Magnoliopsida</taxon>
        <taxon>eudicotyledons</taxon>
        <taxon>Gunneridae</taxon>
        <taxon>Pentapetalae</taxon>
        <taxon>rosids</taxon>
        <taxon>malvids</taxon>
        <taxon>Brassicales</taxon>
        <taxon>Brassicaceae</taxon>
        <taxon>Brassiceae</taxon>
        <taxon>Brassica</taxon>
    </lineage>
</organism>
<dbReference type="Gene3D" id="2.60.40.790">
    <property type="match status" value="1"/>
</dbReference>
<keyword evidence="2" id="KW-0539">Nucleus</keyword>
<comment type="similarity">
    <text evidence="1 2">Belongs to the p23/wos2 family.</text>
</comment>
<dbReference type="PROSITE" id="PS51203">
    <property type="entry name" value="CS"/>
    <property type="match status" value="1"/>
</dbReference>
<dbReference type="SUPFAM" id="SSF49764">
    <property type="entry name" value="HSP20-like chaperones"/>
    <property type="match status" value="1"/>
</dbReference>
<comment type="subcellular location">
    <subcellularLocation>
        <location evidence="2">Cytoplasm</location>
    </subcellularLocation>
    <subcellularLocation>
        <location evidence="2">Nucleus</location>
    </subcellularLocation>
</comment>
<dbReference type="GO" id="GO:0051879">
    <property type="term" value="F:Hsp90 protein binding"/>
    <property type="evidence" value="ECO:0007669"/>
    <property type="project" value="UniProtKB-UniRule"/>
</dbReference>
<dbReference type="PANTHER" id="PTHR22932:SF20">
    <property type="entry name" value="CO-CHAPERONE PROTEIN P23-1"/>
    <property type="match status" value="1"/>
</dbReference>
<evidence type="ECO:0000259" key="3">
    <source>
        <dbReference type="PROSITE" id="PS51203"/>
    </source>
</evidence>
<keyword evidence="2" id="KW-0963">Cytoplasm</keyword>
<protein>
    <recommendedName>
        <fullName evidence="2">Co-chaperone protein p23</fullName>
    </recommendedName>
</protein>
<dbReference type="InterPro" id="IPR008978">
    <property type="entry name" value="HSP20-like_chaperone"/>
</dbReference>
<dbReference type="Pfam" id="PF04969">
    <property type="entry name" value="CS"/>
    <property type="match status" value="1"/>
</dbReference>
<dbReference type="PANTHER" id="PTHR22932">
    <property type="entry name" value="TELOMERASE-BINDING PROTEIN P23 HSP90 CO-CHAPERONE"/>
    <property type="match status" value="1"/>
</dbReference>
<evidence type="ECO:0000313" key="5">
    <source>
        <dbReference type="Proteomes" id="UP000264353"/>
    </source>
</evidence>
<dbReference type="InterPro" id="IPR007052">
    <property type="entry name" value="CS_dom"/>
</dbReference>
<dbReference type="GO" id="GO:0006950">
    <property type="term" value="P:response to stress"/>
    <property type="evidence" value="ECO:0007669"/>
    <property type="project" value="UniProtKB-ARBA"/>
</dbReference>
<dbReference type="Proteomes" id="UP000264353">
    <property type="component" value="Chromosome A9"/>
</dbReference>
<dbReference type="EMBL" id="CM010636">
    <property type="protein sequence ID" value="RID43291.1"/>
    <property type="molecule type" value="Genomic_DNA"/>
</dbReference>
<sequence length="122" mass="13827">MKFPINVIVSDDSYFYLFGVFCSRHPEVKWAETTDKIFLTVVLADSKETKVNLDAEGVFDFSAKAGHENHVYELKLELHDKVNVEECKINIGVRSIFSLRGGTSWSVEGKRRTMLRLIGISG</sequence>
<name>A0A397XQ21_BRACM</name>
<gene>
    <name evidence="4" type="ORF">BRARA_I00158</name>
</gene>
<evidence type="ECO:0000313" key="4">
    <source>
        <dbReference type="EMBL" id="RID43291.1"/>
    </source>
</evidence>
<dbReference type="GO" id="GO:0005737">
    <property type="term" value="C:cytoplasm"/>
    <property type="evidence" value="ECO:0007669"/>
    <property type="project" value="UniProtKB-SubCell"/>
</dbReference>
<accession>A0A397XQ21</accession>
<proteinExistence type="inferred from homology"/>
<dbReference type="InterPro" id="IPR045250">
    <property type="entry name" value="p23-like"/>
</dbReference>
<evidence type="ECO:0000256" key="2">
    <source>
        <dbReference type="RuleBase" id="RU369032"/>
    </source>
</evidence>
<keyword evidence="2" id="KW-0143">Chaperone</keyword>
<dbReference type="AlphaFoldDB" id="A0A397XQ21"/>
<comment type="subunit">
    <text evidence="2">Interacts with HSP90 in an ATP-dependent manner.</text>
</comment>
<reference evidence="4 5" key="1">
    <citation type="submission" date="2018-06" db="EMBL/GenBank/DDBJ databases">
        <title>WGS assembly of Brassica rapa FPsc.</title>
        <authorList>
            <person name="Bowman J."/>
            <person name="Kohchi T."/>
            <person name="Yamato K."/>
            <person name="Jenkins J."/>
            <person name="Shu S."/>
            <person name="Ishizaki K."/>
            <person name="Yamaoka S."/>
            <person name="Nishihama R."/>
            <person name="Nakamura Y."/>
            <person name="Berger F."/>
            <person name="Adam C."/>
            <person name="Aki S."/>
            <person name="Althoff F."/>
            <person name="Araki T."/>
            <person name="Arteaga-Vazquez M."/>
            <person name="Balasubrmanian S."/>
            <person name="Bauer D."/>
            <person name="Boehm C."/>
            <person name="Briginshaw L."/>
            <person name="Caballero-Perez J."/>
            <person name="Catarino B."/>
            <person name="Chen F."/>
            <person name="Chiyoda S."/>
            <person name="Chovatia M."/>
            <person name="Davies K."/>
            <person name="Delmans M."/>
            <person name="Demura T."/>
            <person name="Dierschke T."/>
            <person name="Dolan L."/>
            <person name="Dorantes-Acosta A."/>
            <person name="Eklund D."/>
            <person name="Florent S."/>
            <person name="Flores-Sandoval E."/>
            <person name="Fujiyama A."/>
            <person name="Fukuzawa H."/>
            <person name="Galik B."/>
            <person name="Grimanelli D."/>
            <person name="Grimwood J."/>
            <person name="Grossniklaus U."/>
            <person name="Hamada T."/>
            <person name="Haseloff J."/>
            <person name="Hetherington A."/>
            <person name="Higo A."/>
            <person name="Hirakawa Y."/>
            <person name="Hundley H."/>
            <person name="Ikeda Y."/>
            <person name="Inoue K."/>
            <person name="Inoue S."/>
            <person name="Ishida S."/>
            <person name="Jia Q."/>
            <person name="Kakita M."/>
            <person name="Kanazawa T."/>
            <person name="Kawai Y."/>
            <person name="Kawashima T."/>
            <person name="Kennedy M."/>
            <person name="Kinose K."/>
            <person name="Kinoshita T."/>
            <person name="Kohara Y."/>
            <person name="Koide E."/>
            <person name="Komatsu K."/>
            <person name="Kopischke S."/>
            <person name="Kubo M."/>
            <person name="Kyozuka J."/>
            <person name="Lagercrantz U."/>
            <person name="Lin S."/>
            <person name="Lindquist E."/>
            <person name="Lipzen A."/>
            <person name="Lu C."/>
            <person name="Luna E."/>
            <person name="Martienssen R."/>
            <person name="Minamino N."/>
            <person name="Mizutani M."/>
            <person name="Mizutani M."/>
            <person name="Mochizuki N."/>
            <person name="Monte I."/>
            <person name="Mosher R."/>
            <person name="Nagasaki H."/>
            <person name="Nakagami H."/>
            <person name="Naramoto S."/>
            <person name="Nishitani K."/>
            <person name="Ohtani M."/>
            <person name="Okamoto T."/>
            <person name="Okumura M."/>
            <person name="Phillips J."/>
            <person name="Pollak B."/>
            <person name="Reinders A."/>
            <person name="Roevekamp M."/>
            <person name="Sano R."/>
            <person name="Sawa S."/>
            <person name="Schmid M."/>
            <person name="Shirakawa M."/>
            <person name="Solano R."/>
            <person name="Spunde A."/>
            <person name="Suetsugu N."/>
            <person name="Sugano S."/>
            <person name="Sugiyama A."/>
            <person name="Sun R."/>
            <person name="Suzuki Y."/>
            <person name="Takenaka M."/>
            <person name="Takezawa D."/>
            <person name="Tomogane H."/>
            <person name="Tsuzuki M."/>
            <person name="Ueda T."/>
            <person name="Umeda M."/>
            <person name="Ward J."/>
            <person name="Watanabe Y."/>
            <person name="Yazaki K."/>
            <person name="Yokoyama R."/>
            <person name="Yoshitake Y."/>
            <person name="Yotsui I."/>
            <person name="Zachgo S."/>
            <person name="Schmutz J."/>
        </authorList>
    </citation>
    <scope>NUCLEOTIDE SEQUENCE [LARGE SCALE GENOMIC DNA]</scope>
    <source>
        <strain evidence="5">cv. B-3</strain>
    </source>
</reference>
<feature type="domain" description="CS" evidence="3">
    <location>
        <begin position="23"/>
        <end position="118"/>
    </location>
</feature>
<dbReference type="GO" id="GO:0005634">
    <property type="term" value="C:nucleus"/>
    <property type="evidence" value="ECO:0007669"/>
    <property type="project" value="UniProtKB-SubCell"/>
</dbReference>
<evidence type="ECO:0000256" key="1">
    <source>
        <dbReference type="ARBA" id="ARBA00025733"/>
    </source>
</evidence>